<reference evidence="2 3" key="1">
    <citation type="journal article" date="2019" name="Sci. Rep.">
        <title>Orb-weaving spider Araneus ventricosus genome elucidates the spidroin gene catalogue.</title>
        <authorList>
            <person name="Kono N."/>
            <person name="Nakamura H."/>
            <person name="Ohtoshi R."/>
            <person name="Moran D.A.P."/>
            <person name="Shinohara A."/>
            <person name="Yoshida Y."/>
            <person name="Fujiwara M."/>
            <person name="Mori M."/>
            <person name="Tomita M."/>
            <person name="Arakawa K."/>
        </authorList>
    </citation>
    <scope>NUCLEOTIDE SEQUENCE [LARGE SCALE GENOMIC DNA]</scope>
</reference>
<proteinExistence type="predicted"/>
<comment type="caution">
    <text evidence="2">The sequence shown here is derived from an EMBL/GenBank/DDBJ whole genome shotgun (WGS) entry which is preliminary data.</text>
</comment>
<feature type="compositionally biased region" description="Polar residues" evidence="1">
    <location>
        <begin position="36"/>
        <end position="47"/>
    </location>
</feature>
<sequence length="107" mass="11278">MSTALFRLPGHNPHWTGSFTPSAQAGRIIRLPGHKSTLNSDSPNSSGRVGIMTAGPSKSTSGSGITSDVFHIQIPSQVGMFITLIDNRHDPLHSSPNSNGSSAKTNR</sequence>
<gene>
    <name evidence="2" type="ORF">AVEN_120504_1</name>
</gene>
<evidence type="ECO:0000313" key="3">
    <source>
        <dbReference type="Proteomes" id="UP000499080"/>
    </source>
</evidence>
<feature type="region of interest" description="Disordered" evidence="1">
    <location>
        <begin position="33"/>
        <end position="64"/>
    </location>
</feature>
<dbReference type="EMBL" id="BGPR01072050">
    <property type="protein sequence ID" value="GBO45064.1"/>
    <property type="molecule type" value="Genomic_DNA"/>
</dbReference>
<feature type="region of interest" description="Disordered" evidence="1">
    <location>
        <begin position="88"/>
        <end position="107"/>
    </location>
</feature>
<feature type="compositionally biased region" description="Polar residues" evidence="1">
    <location>
        <begin position="94"/>
        <end position="107"/>
    </location>
</feature>
<evidence type="ECO:0000256" key="1">
    <source>
        <dbReference type="SAM" id="MobiDB-lite"/>
    </source>
</evidence>
<protein>
    <submittedName>
        <fullName evidence="2">Uncharacterized protein</fullName>
    </submittedName>
</protein>
<organism evidence="2 3">
    <name type="scientific">Araneus ventricosus</name>
    <name type="common">Orbweaver spider</name>
    <name type="synonym">Epeira ventricosa</name>
    <dbReference type="NCBI Taxonomy" id="182803"/>
    <lineage>
        <taxon>Eukaryota</taxon>
        <taxon>Metazoa</taxon>
        <taxon>Ecdysozoa</taxon>
        <taxon>Arthropoda</taxon>
        <taxon>Chelicerata</taxon>
        <taxon>Arachnida</taxon>
        <taxon>Araneae</taxon>
        <taxon>Araneomorphae</taxon>
        <taxon>Entelegynae</taxon>
        <taxon>Araneoidea</taxon>
        <taxon>Araneidae</taxon>
        <taxon>Araneus</taxon>
    </lineage>
</organism>
<name>A0A4Y2X808_ARAVE</name>
<dbReference type="Proteomes" id="UP000499080">
    <property type="component" value="Unassembled WGS sequence"/>
</dbReference>
<accession>A0A4Y2X808</accession>
<evidence type="ECO:0000313" key="2">
    <source>
        <dbReference type="EMBL" id="GBO45064.1"/>
    </source>
</evidence>
<keyword evidence="3" id="KW-1185">Reference proteome</keyword>
<dbReference type="AlphaFoldDB" id="A0A4Y2X808"/>